<proteinExistence type="predicted"/>
<dbReference type="CDD" id="cd17039">
    <property type="entry name" value="Ubl_ubiquitin_like"/>
    <property type="match status" value="1"/>
</dbReference>
<gene>
    <name evidence="2" type="ORF">ECPE_LOCUS6596</name>
</gene>
<dbReference type="EMBL" id="UZAN01043611">
    <property type="protein sequence ID" value="VDP78786.1"/>
    <property type="molecule type" value="Genomic_DNA"/>
</dbReference>
<evidence type="ECO:0000313" key="3">
    <source>
        <dbReference type="Proteomes" id="UP000272942"/>
    </source>
</evidence>
<evidence type="ECO:0000313" key="2">
    <source>
        <dbReference type="EMBL" id="VDP78786.1"/>
    </source>
</evidence>
<sequence>MEIFVQGAASARTSYAVQPRETVLQLKEKISKKTGEGVGSIILTYNKAVLLDEKTLEEYGIQDKCVVHKVVQIVGGELFDFCKSENHTEADVGKYAVTPFIRTGPTTIF</sequence>
<accession>A0A183AI11</accession>
<feature type="domain" description="Ubiquitin-like" evidence="1">
    <location>
        <begin position="1"/>
        <end position="76"/>
    </location>
</feature>
<reference evidence="2 3" key="2">
    <citation type="submission" date="2018-11" db="EMBL/GenBank/DDBJ databases">
        <authorList>
            <consortium name="Pathogen Informatics"/>
        </authorList>
    </citation>
    <scope>NUCLEOTIDE SEQUENCE [LARGE SCALE GENOMIC DNA]</scope>
    <source>
        <strain evidence="2 3">Egypt</strain>
    </source>
</reference>
<evidence type="ECO:0000313" key="4">
    <source>
        <dbReference type="WBParaSite" id="ECPE_0000660901-mRNA-1"/>
    </source>
</evidence>
<dbReference type="OrthoDB" id="428577at2759"/>
<dbReference type="SUPFAM" id="SSF54236">
    <property type="entry name" value="Ubiquitin-like"/>
    <property type="match status" value="1"/>
</dbReference>
<keyword evidence="3" id="KW-1185">Reference proteome</keyword>
<dbReference type="Proteomes" id="UP000272942">
    <property type="component" value="Unassembled WGS sequence"/>
</dbReference>
<dbReference type="PROSITE" id="PS50053">
    <property type="entry name" value="UBIQUITIN_2"/>
    <property type="match status" value="1"/>
</dbReference>
<dbReference type="InterPro" id="IPR029071">
    <property type="entry name" value="Ubiquitin-like_domsf"/>
</dbReference>
<reference evidence="4" key="1">
    <citation type="submission" date="2016-06" db="UniProtKB">
        <authorList>
            <consortium name="WormBaseParasite"/>
        </authorList>
    </citation>
    <scope>IDENTIFICATION</scope>
</reference>
<dbReference type="AlphaFoldDB" id="A0A183AI11"/>
<name>A0A183AI11_9TREM</name>
<dbReference type="Pfam" id="PF00240">
    <property type="entry name" value="ubiquitin"/>
    <property type="match status" value="1"/>
</dbReference>
<organism evidence="4">
    <name type="scientific">Echinostoma caproni</name>
    <dbReference type="NCBI Taxonomy" id="27848"/>
    <lineage>
        <taxon>Eukaryota</taxon>
        <taxon>Metazoa</taxon>
        <taxon>Spiralia</taxon>
        <taxon>Lophotrochozoa</taxon>
        <taxon>Platyhelminthes</taxon>
        <taxon>Trematoda</taxon>
        <taxon>Digenea</taxon>
        <taxon>Plagiorchiida</taxon>
        <taxon>Echinostomata</taxon>
        <taxon>Echinostomatoidea</taxon>
        <taxon>Echinostomatidae</taxon>
        <taxon>Echinostoma</taxon>
    </lineage>
</organism>
<protein>
    <submittedName>
        <fullName evidence="4">Ubiquitin-like domain-containing protein</fullName>
    </submittedName>
</protein>
<dbReference type="WBParaSite" id="ECPE_0000660901-mRNA-1">
    <property type="protein sequence ID" value="ECPE_0000660901-mRNA-1"/>
    <property type="gene ID" value="ECPE_0000660901"/>
</dbReference>
<evidence type="ECO:0000259" key="1">
    <source>
        <dbReference type="PROSITE" id="PS50053"/>
    </source>
</evidence>
<dbReference type="Gene3D" id="3.10.20.90">
    <property type="entry name" value="Phosphatidylinositol 3-kinase Catalytic Subunit, Chain A, domain 1"/>
    <property type="match status" value="1"/>
</dbReference>
<dbReference type="SMART" id="SM00213">
    <property type="entry name" value="UBQ"/>
    <property type="match status" value="1"/>
</dbReference>
<dbReference type="InterPro" id="IPR000626">
    <property type="entry name" value="Ubiquitin-like_dom"/>
</dbReference>